<keyword evidence="2" id="KW-1185">Reference proteome</keyword>
<gene>
    <name evidence="1" type="ORF">SCALOS_LOCUS1121</name>
</gene>
<proteinExistence type="predicted"/>
<organism evidence="1 2">
    <name type="scientific">Scutellospora calospora</name>
    <dbReference type="NCBI Taxonomy" id="85575"/>
    <lineage>
        <taxon>Eukaryota</taxon>
        <taxon>Fungi</taxon>
        <taxon>Fungi incertae sedis</taxon>
        <taxon>Mucoromycota</taxon>
        <taxon>Glomeromycotina</taxon>
        <taxon>Glomeromycetes</taxon>
        <taxon>Diversisporales</taxon>
        <taxon>Gigasporaceae</taxon>
        <taxon>Scutellospora</taxon>
    </lineage>
</organism>
<accession>A0ACA9K388</accession>
<protein>
    <submittedName>
        <fullName evidence="1">10213_t:CDS:1</fullName>
    </submittedName>
</protein>
<evidence type="ECO:0000313" key="1">
    <source>
        <dbReference type="EMBL" id="CAG8449585.1"/>
    </source>
</evidence>
<reference evidence="1" key="1">
    <citation type="submission" date="2021-06" db="EMBL/GenBank/DDBJ databases">
        <authorList>
            <person name="Kallberg Y."/>
            <person name="Tangrot J."/>
            <person name="Rosling A."/>
        </authorList>
    </citation>
    <scope>NUCLEOTIDE SEQUENCE</scope>
    <source>
        <strain evidence="1">AU212A</strain>
    </source>
</reference>
<name>A0ACA9K388_9GLOM</name>
<dbReference type="EMBL" id="CAJVPM010000688">
    <property type="protein sequence ID" value="CAG8449585.1"/>
    <property type="molecule type" value="Genomic_DNA"/>
</dbReference>
<dbReference type="Proteomes" id="UP000789860">
    <property type="component" value="Unassembled WGS sequence"/>
</dbReference>
<comment type="caution">
    <text evidence="1">The sequence shown here is derived from an EMBL/GenBank/DDBJ whole genome shotgun (WGS) entry which is preliminary data.</text>
</comment>
<sequence length="139" mass="16015">VPPLPTNNGFHETLALLHDQKNSKQTSFLQQKDLVEEVKITPNHDFKDENCVDGIEFDPEEEDLVPLAKTYYDKVKSSFDNISCEIKERLEQQGPSGPELSIAEQRQKQSEKRWLCLETFEQFLIDGGRYCGSYRSCKS</sequence>
<feature type="non-terminal residue" evidence="1">
    <location>
        <position position="1"/>
    </location>
</feature>
<evidence type="ECO:0000313" key="2">
    <source>
        <dbReference type="Proteomes" id="UP000789860"/>
    </source>
</evidence>